<dbReference type="PANTHER" id="PTHR13243:SF1">
    <property type="entry name" value="NUCLEOLAR PROTEIN 16"/>
    <property type="match status" value="1"/>
</dbReference>
<sequence length="232" mass="26815">MASVRKRKMAKSSVRKATRKHRDRVRKVNIHANPIIAENWDYSLTLAQNYKKLGLAAKLQTSAGGDEADMSKVVKKEPLVKSYFSDSDDDDDDKLGDSRELSNEETDENAFDANYIPEGEARIKRDENGNVIEVVHGKMKGTRPEEAGDHGKKDTGEKTEVVKLLENYASQPRVRQERKLSSREDEWLLRLYKKHGDNYKKMFFDQKLNVYQQTEGDIRKRILKWKAKNNID</sequence>
<dbReference type="InterPro" id="IPR019002">
    <property type="entry name" value="Ribosome_biogenesis_Nop16"/>
</dbReference>
<evidence type="ECO:0000256" key="7">
    <source>
        <dbReference type="ARBA" id="ARBA00023242"/>
    </source>
</evidence>
<evidence type="ECO:0000313" key="9">
    <source>
        <dbReference type="EMBL" id="SCU91398.1"/>
    </source>
</evidence>
<dbReference type="PANTHER" id="PTHR13243">
    <property type="entry name" value="HSPC111 PROTEIN-RELATED"/>
    <property type="match status" value="1"/>
</dbReference>
<comment type="subcellular location">
    <subcellularLocation>
        <location evidence="2">Nucleus</location>
        <location evidence="2">Nucleolus</location>
    </subcellularLocation>
</comment>
<dbReference type="Proteomes" id="UP000191024">
    <property type="component" value="Chromosome E"/>
</dbReference>
<keyword evidence="7" id="KW-0539">Nucleus</keyword>
<dbReference type="EMBL" id="LT598465">
    <property type="protein sequence ID" value="SCU91398.1"/>
    <property type="molecule type" value="Genomic_DNA"/>
</dbReference>
<organism evidence="9 10">
    <name type="scientific">Lachancea mirantina</name>
    <dbReference type="NCBI Taxonomy" id="1230905"/>
    <lineage>
        <taxon>Eukaryota</taxon>
        <taxon>Fungi</taxon>
        <taxon>Dikarya</taxon>
        <taxon>Ascomycota</taxon>
        <taxon>Saccharomycotina</taxon>
        <taxon>Saccharomycetes</taxon>
        <taxon>Saccharomycetales</taxon>
        <taxon>Saccharomycetaceae</taxon>
        <taxon>Lachancea</taxon>
    </lineage>
</organism>
<comment type="similarity">
    <text evidence="3">Belongs to the NOP16 family.</text>
</comment>
<evidence type="ECO:0000256" key="1">
    <source>
        <dbReference type="ARBA" id="ARBA00002889"/>
    </source>
</evidence>
<protein>
    <recommendedName>
        <fullName evidence="4">Nucleolar protein 16</fullName>
    </recommendedName>
</protein>
<dbReference type="GO" id="GO:0006364">
    <property type="term" value="P:rRNA processing"/>
    <property type="evidence" value="ECO:0007669"/>
    <property type="project" value="UniProtKB-KW"/>
</dbReference>
<evidence type="ECO:0000256" key="8">
    <source>
        <dbReference type="SAM" id="MobiDB-lite"/>
    </source>
</evidence>
<dbReference type="STRING" id="1230905.A0A1G4JLB5"/>
<comment type="function">
    <text evidence="1">Involved in the biogenesis of the 60S ribosomal subunit.</text>
</comment>
<dbReference type="Pfam" id="PF09420">
    <property type="entry name" value="Nop16"/>
    <property type="match status" value="1"/>
</dbReference>
<dbReference type="GO" id="GO:0042273">
    <property type="term" value="P:ribosomal large subunit biogenesis"/>
    <property type="evidence" value="ECO:0007669"/>
    <property type="project" value="TreeGrafter"/>
</dbReference>
<evidence type="ECO:0000313" key="10">
    <source>
        <dbReference type="Proteomes" id="UP000191024"/>
    </source>
</evidence>
<evidence type="ECO:0000256" key="4">
    <source>
        <dbReference type="ARBA" id="ARBA00015522"/>
    </source>
</evidence>
<keyword evidence="10" id="KW-1185">Reference proteome</keyword>
<accession>A0A1G4JLB5</accession>
<evidence type="ECO:0000256" key="2">
    <source>
        <dbReference type="ARBA" id="ARBA00004604"/>
    </source>
</evidence>
<dbReference type="AlphaFoldDB" id="A0A1G4JLB5"/>
<name>A0A1G4JLB5_9SACH</name>
<keyword evidence="6" id="KW-0698">rRNA processing</keyword>
<evidence type="ECO:0000256" key="5">
    <source>
        <dbReference type="ARBA" id="ARBA00022517"/>
    </source>
</evidence>
<keyword evidence="5" id="KW-0690">Ribosome biogenesis</keyword>
<proteinExistence type="inferred from homology"/>
<feature type="region of interest" description="Disordered" evidence="8">
    <location>
        <begin position="82"/>
        <end position="120"/>
    </location>
</feature>
<evidence type="ECO:0000256" key="3">
    <source>
        <dbReference type="ARBA" id="ARBA00008479"/>
    </source>
</evidence>
<feature type="region of interest" description="Disordered" evidence="8">
    <location>
        <begin position="1"/>
        <end position="26"/>
    </location>
</feature>
<dbReference type="OrthoDB" id="285729at2759"/>
<reference evidence="9 10" key="1">
    <citation type="submission" date="2016-03" db="EMBL/GenBank/DDBJ databases">
        <authorList>
            <person name="Devillers H."/>
        </authorList>
    </citation>
    <scope>NUCLEOTIDE SEQUENCE [LARGE SCALE GENOMIC DNA]</scope>
    <source>
        <strain evidence="9">CBS 11717</strain>
    </source>
</reference>
<gene>
    <name evidence="9" type="ORF">LAMI_0E05754G</name>
</gene>
<evidence type="ECO:0000256" key="6">
    <source>
        <dbReference type="ARBA" id="ARBA00022552"/>
    </source>
</evidence>
<dbReference type="GO" id="GO:0005730">
    <property type="term" value="C:nucleolus"/>
    <property type="evidence" value="ECO:0007669"/>
    <property type="project" value="UniProtKB-SubCell"/>
</dbReference>